<reference evidence="3" key="1">
    <citation type="submission" date="2015-07" db="EMBL/GenBank/DDBJ databases">
        <title>Genome sequencing project for genomic taxonomy and phylogenomics of Bacillus-like bacteria.</title>
        <authorList>
            <person name="Liu B."/>
            <person name="Wang J."/>
            <person name="Zhu Y."/>
            <person name="Liu G."/>
            <person name="Chen Q."/>
            <person name="Chen Z."/>
            <person name="Lan J."/>
            <person name="Che J."/>
            <person name="Ge C."/>
            <person name="Shi H."/>
            <person name="Pan Z."/>
            <person name="Liu X."/>
        </authorList>
    </citation>
    <scope>NUCLEOTIDE SEQUENCE [LARGE SCALE GENOMIC DNA]</scope>
    <source>
        <strain evidence="3">FJAT-27997</strain>
    </source>
</reference>
<feature type="transmembrane region" description="Helical" evidence="1">
    <location>
        <begin position="75"/>
        <end position="92"/>
    </location>
</feature>
<keyword evidence="3" id="KW-1185">Reference proteome</keyword>
<dbReference type="AlphaFoldDB" id="A0A0K9GTG2"/>
<dbReference type="OrthoDB" id="2182676at2"/>
<sequence length="214" mass="24356">MNNVYVVCDWIIRLLYLNLLWVVFTILGLVVAGIFPATVAMFSILKEWIHEGKNVRVFNLFLNIYKKEFLKANRLGIILFIISIIFFTDWLFTNQLSGTLGMITKGALLGSGFVFGITLLYVIPVYLQIDGKVFTTIKLAFLIGITYPHYTFIMMISVASLMLLSFLLPMAGFLFFASGLGCVLTFFSMHLIRKIEDRTKKIQNQGKSQMAIHN</sequence>
<dbReference type="STRING" id="1679170.AC625_10605"/>
<feature type="transmembrane region" description="Helical" evidence="1">
    <location>
        <begin position="107"/>
        <end position="127"/>
    </location>
</feature>
<organism evidence="2 3">
    <name type="scientific">Peribacillus loiseleuriae</name>
    <dbReference type="NCBI Taxonomy" id="1679170"/>
    <lineage>
        <taxon>Bacteria</taxon>
        <taxon>Bacillati</taxon>
        <taxon>Bacillota</taxon>
        <taxon>Bacilli</taxon>
        <taxon>Bacillales</taxon>
        <taxon>Bacillaceae</taxon>
        <taxon>Peribacillus</taxon>
    </lineage>
</organism>
<name>A0A0K9GTG2_9BACI</name>
<evidence type="ECO:0000256" key="1">
    <source>
        <dbReference type="SAM" id="Phobius"/>
    </source>
</evidence>
<evidence type="ECO:0000313" key="2">
    <source>
        <dbReference type="EMBL" id="KMY49918.1"/>
    </source>
</evidence>
<dbReference type="Pfam" id="PF04854">
    <property type="entry name" value="DUF624"/>
    <property type="match status" value="1"/>
</dbReference>
<dbReference type="EMBL" id="LFZW01000001">
    <property type="protein sequence ID" value="KMY49918.1"/>
    <property type="molecule type" value="Genomic_DNA"/>
</dbReference>
<feature type="transmembrane region" description="Helical" evidence="1">
    <location>
        <begin position="139"/>
        <end position="164"/>
    </location>
</feature>
<keyword evidence="1" id="KW-1133">Transmembrane helix</keyword>
<feature type="transmembrane region" description="Helical" evidence="1">
    <location>
        <begin position="20"/>
        <end position="45"/>
    </location>
</feature>
<keyword evidence="1" id="KW-0472">Membrane</keyword>
<evidence type="ECO:0000313" key="3">
    <source>
        <dbReference type="Proteomes" id="UP000037146"/>
    </source>
</evidence>
<dbReference type="RefSeq" id="WP_049681270.1">
    <property type="nucleotide sequence ID" value="NZ_LFZW01000001.1"/>
</dbReference>
<proteinExistence type="predicted"/>
<protein>
    <recommendedName>
        <fullName evidence="4">DUF624 domain-containing protein</fullName>
    </recommendedName>
</protein>
<dbReference type="InterPro" id="IPR006938">
    <property type="entry name" value="DUF624"/>
</dbReference>
<dbReference type="PATRIC" id="fig|1679170.3.peg.2370"/>
<feature type="transmembrane region" description="Helical" evidence="1">
    <location>
        <begin position="170"/>
        <end position="192"/>
    </location>
</feature>
<accession>A0A0K9GTG2</accession>
<keyword evidence="1" id="KW-0812">Transmembrane</keyword>
<gene>
    <name evidence="2" type="ORF">AC625_10605</name>
</gene>
<evidence type="ECO:0008006" key="4">
    <source>
        <dbReference type="Google" id="ProtNLM"/>
    </source>
</evidence>
<dbReference type="Proteomes" id="UP000037146">
    <property type="component" value="Unassembled WGS sequence"/>
</dbReference>
<comment type="caution">
    <text evidence="2">The sequence shown here is derived from an EMBL/GenBank/DDBJ whole genome shotgun (WGS) entry which is preliminary data.</text>
</comment>